<proteinExistence type="inferred from homology"/>
<comment type="similarity">
    <text evidence="1">Belongs to the CapA family.</text>
</comment>
<evidence type="ECO:0000313" key="4">
    <source>
        <dbReference type="Proteomes" id="UP000515909"/>
    </source>
</evidence>
<sequence length="416" mass="45396">MRRKNHSASRRTAVISVAVILCAVFAAAAAVYSGQIPGFNRAQSSSFAVPSSSVSSSAASEAASSKPVQKPVSITILGAGDDLIHSSVYNHAQKLAGGKGYDFDPMYQRVAGTIRGADVAVINQESVLASKAAPISGYPLFNSPTEVGDELVHLGFDVINQANNHLLDMGEKGIKATLDYWDTQPVKVVGAYRNDEDLQNIRIVEAKGIKTAHIGITEMTNGLYLPKGSNYRIIYASDTELIKSLIQKAKSMADVVVISVHWGTEDTYTLTDKQKNLAQNMVDWGADIIFGNHPHVVQKLTLLMRASDGAKCPVIFAMGNFISGQLYGRNMVSGLLTVTMTKNFETGKTTYSSMKFEPIVTHYETGFENLAIYPLSEYTDALAKKHSVRKRTPEFSKQFIQDIIDRNIPKEYQAES</sequence>
<dbReference type="Gene3D" id="3.60.21.10">
    <property type="match status" value="1"/>
</dbReference>
<dbReference type="InterPro" id="IPR052169">
    <property type="entry name" value="CW_Biosynth-Accessory"/>
</dbReference>
<organism evidence="3 4">
    <name type="scientific">Caproicibacter fermentans</name>
    <dbReference type="NCBI Taxonomy" id="2576756"/>
    <lineage>
        <taxon>Bacteria</taxon>
        <taxon>Bacillati</taxon>
        <taxon>Bacillota</taxon>
        <taxon>Clostridia</taxon>
        <taxon>Eubacteriales</taxon>
        <taxon>Acutalibacteraceae</taxon>
        <taxon>Caproicibacter</taxon>
    </lineage>
</organism>
<dbReference type="KEGG" id="cfem:HCR03_02960"/>
<accession>A0A7G8TCD7</accession>
<dbReference type="PANTHER" id="PTHR33393:SF12">
    <property type="entry name" value="CAPSULE BIOSYNTHESIS PROTEIN CAPA"/>
    <property type="match status" value="1"/>
</dbReference>
<name>A0A7G8TCD7_9FIRM</name>
<dbReference type="EMBL" id="CP060286">
    <property type="protein sequence ID" value="QNK41278.1"/>
    <property type="molecule type" value="Genomic_DNA"/>
</dbReference>
<evidence type="ECO:0000259" key="2">
    <source>
        <dbReference type="SMART" id="SM00854"/>
    </source>
</evidence>
<dbReference type="SUPFAM" id="SSF56300">
    <property type="entry name" value="Metallo-dependent phosphatases"/>
    <property type="match status" value="1"/>
</dbReference>
<dbReference type="Proteomes" id="UP000515909">
    <property type="component" value="Chromosome"/>
</dbReference>
<dbReference type="AlphaFoldDB" id="A0A7G8TCD7"/>
<reference evidence="3 4" key="1">
    <citation type="submission" date="2020-08" db="EMBL/GenBank/DDBJ databases">
        <title>The isolate Caproiciproducens sp. 7D4C2 produces n-caproate at mildly acidic conditions from hexoses: genome and rBOX comparison with related strains and chain-elongating bacteria.</title>
        <authorList>
            <person name="Esquivel-Elizondo S."/>
            <person name="Bagci C."/>
            <person name="Temovska M."/>
            <person name="Jeon B.S."/>
            <person name="Bessarab I."/>
            <person name="Williams R.B.H."/>
            <person name="Huson D.H."/>
            <person name="Angenent L.T."/>
        </authorList>
    </citation>
    <scope>NUCLEOTIDE SEQUENCE [LARGE SCALE GENOMIC DNA]</scope>
    <source>
        <strain evidence="3 4">7D4C2</strain>
    </source>
</reference>
<feature type="domain" description="Capsule synthesis protein CapA" evidence="2">
    <location>
        <begin position="75"/>
        <end position="325"/>
    </location>
</feature>
<dbReference type="InterPro" id="IPR019079">
    <property type="entry name" value="Capsule_synth_CapA"/>
</dbReference>
<dbReference type="Pfam" id="PF09587">
    <property type="entry name" value="PGA_cap"/>
    <property type="match status" value="1"/>
</dbReference>
<evidence type="ECO:0000256" key="1">
    <source>
        <dbReference type="ARBA" id="ARBA00005662"/>
    </source>
</evidence>
<dbReference type="CDD" id="cd07381">
    <property type="entry name" value="MPP_CapA"/>
    <property type="match status" value="1"/>
</dbReference>
<dbReference type="RefSeq" id="WP_187036614.1">
    <property type="nucleotide sequence ID" value="NZ_CP060286.1"/>
</dbReference>
<dbReference type="InterPro" id="IPR029052">
    <property type="entry name" value="Metallo-depent_PP-like"/>
</dbReference>
<evidence type="ECO:0000313" key="3">
    <source>
        <dbReference type="EMBL" id="QNK41278.1"/>
    </source>
</evidence>
<protein>
    <submittedName>
        <fullName evidence="3">CapA family protein</fullName>
    </submittedName>
</protein>
<dbReference type="SMART" id="SM00854">
    <property type="entry name" value="PGA_cap"/>
    <property type="match status" value="1"/>
</dbReference>
<gene>
    <name evidence="3" type="ORF">HCR03_02960</name>
</gene>
<dbReference type="PANTHER" id="PTHR33393">
    <property type="entry name" value="POLYGLUTAMINE SYNTHESIS ACCESSORY PROTEIN RV0574C-RELATED"/>
    <property type="match status" value="1"/>
</dbReference>